<feature type="transmembrane region" description="Helical" evidence="5">
    <location>
        <begin position="238"/>
        <end position="260"/>
    </location>
</feature>
<evidence type="ECO:0000256" key="2">
    <source>
        <dbReference type="ARBA" id="ARBA00022692"/>
    </source>
</evidence>
<protein>
    <recommendedName>
        <fullName evidence="6">G-protein coupled receptors family 1 profile domain-containing protein</fullName>
    </recommendedName>
</protein>
<feature type="transmembrane region" description="Helical" evidence="5">
    <location>
        <begin position="320"/>
        <end position="339"/>
    </location>
</feature>
<evidence type="ECO:0000313" key="8">
    <source>
        <dbReference type="Proteomes" id="UP000827892"/>
    </source>
</evidence>
<dbReference type="InterPro" id="IPR019427">
    <property type="entry name" value="7TM_GPCR_serpentine_rcpt_Srw"/>
</dbReference>
<feature type="transmembrane region" description="Helical" evidence="5">
    <location>
        <begin position="280"/>
        <end position="305"/>
    </location>
</feature>
<organism evidence="7 8">
    <name type="scientific">Caenorhabditis briggsae</name>
    <dbReference type="NCBI Taxonomy" id="6238"/>
    <lineage>
        <taxon>Eukaryota</taxon>
        <taxon>Metazoa</taxon>
        <taxon>Ecdysozoa</taxon>
        <taxon>Nematoda</taxon>
        <taxon>Chromadorea</taxon>
        <taxon>Rhabditida</taxon>
        <taxon>Rhabditina</taxon>
        <taxon>Rhabditomorpha</taxon>
        <taxon>Rhabditoidea</taxon>
        <taxon>Rhabditidae</taxon>
        <taxon>Peloderinae</taxon>
        <taxon>Caenorhabditis</taxon>
    </lineage>
</organism>
<dbReference type="GO" id="GO:0008528">
    <property type="term" value="F:G protein-coupled peptide receptor activity"/>
    <property type="evidence" value="ECO:0007669"/>
    <property type="project" value="InterPro"/>
</dbReference>
<sequence length="387" mass="44205">MKFLTTTVDPYDLYDNDFIYSDPFGQGFINNRDYFVQVFFGSDPYDFVDITWTARGIYDVAVFVCFFANLPHLFFLTRKELRSNLVYIIMIGICLCDLLHALAKMSSIFMTWHIIYPQEKCPATYPYYHVWIDVMAITLQIMCRRCSGLLALFMAGFRAFSVMFPMSNAVNFLMKAESGFLIVLLIAMSCGGWSSWYYNATKIVKVLDCTYIRTTSYVPYRQEITSDEENRFRLYDGYLAAVVVLLYVIVTGALVIALFLANERRKNLKNQKAPNTSSLVIAMAISLFVSELSYAVLFVAGFFLLRGFDDRPAIIQLESVALTLSIIHSITHCFICFFMSSQYRDTVKQFIWTPKAKDVKVAVVEASSAHPSTKNTSKTSNTSKKTF</sequence>
<evidence type="ECO:0000256" key="4">
    <source>
        <dbReference type="ARBA" id="ARBA00023136"/>
    </source>
</evidence>
<dbReference type="Gene3D" id="1.20.1070.10">
    <property type="entry name" value="Rhodopsin 7-helix transmembrane proteins"/>
    <property type="match status" value="1"/>
</dbReference>
<dbReference type="PANTHER" id="PTHR47321:SF1">
    <property type="entry name" value="G-PROTEIN COUPLED RECEPTORS FAMILY 1 PROFILE DOMAIN-CONTAINING PROTEIN-RELATED"/>
    <property type="match status" value="1"/>
</dbReference>
<evidence type="ECO:0000313" key="7">
    <source>
        <dbReference type="EMBL" id="ULT87457.1"/>
    </source>
</evidence>
<dbReference type="GO" id="GO:0016020">
    <property type="term" value="C:membrane"/>
    <property type="evidence" value="ECO:0007669"/>
    <property type="project" value="UniProtKB-SubCell"/>
</dbReference>
<feature type="transmembrane region" description="Helical" evidence="5">
    <location>
        <begin position="56"/>
        <end position="77"/>
    </location>
</feature>
<keyword evidence="2 5" id="KW-0812">Transmembrane</keyword>
<dbReference type="Pfam" id="PF10324">
    <property type="entry name" value="7TM_GPCR_Srw"/>
    <property type="match status" value="1"/>
</dbReference>
<dbReference type="PROSITE" id="PS50262">
    <property type="entry name" value="G_PROTEIN_RECEP_F1_2"/>
    <property type="match status" value="1"/>
</dbReference>
<evidence type="ECO:0000256" key="3">
    <source>
        <dbReference type="ARBA" id="ARBA00022989"/>
    </source>
</evidence>
<feature type="domain" description="G-protein coupled receptors family 1 profile" evidence="6">
    <location>
        <begin position="68"/>
        <end position="336"/>
    </location>
</feature>
<comment type="subcellular location">
    <subcellularLocation>
        <location evidence="1">Membrane</location>
    </subcellularLocation>
</comment>
<evidence type="ECO:0000259" key="6">
    <source>
        <dbReference type="PROSITE" id="PS50262"/>
    </source>
</evidence>
<feature type="transmembrane region" description="Helical" evidence="5">
    <location>
        <begin position="84"/>
        <end position="103"/>
    </location>
</feature>
<reference evidence="7 8" key="1">
    <citation type="submission" date="2022-02" db="EMBL/GenBank/DDBJ databases">
        <title>Chromosome-level reference genomes for two strains of Caenorhabditis briggsae: an improved platform for comparative genomics.</title>
        <authorList>
            <person name="Stevens L."/>
            <person name="Andersen E.C."/>
        </authorList>
    </citation>
    <scope>NUCLEOTIDE SEQUENCE [LARGE SCALE GENOMIC DNA]</scope>
    <source>
        <strain evidence="7">QX1410_ONT</strain>
        <tissue evidence="7">Whole-organism</tissue>
    </source>
</reference>
<accession>A0AAE9A127</accession>
<dbReference type="SUPFAM" id="SSF81321">
    <property type="entry name" value="Family A G protein-coupled receptor-like"/>
    <property type="match status" value="1"/>
</dbReference>
<evidence type="ECO:0000256" key="5">
    <source>
        <dbReference type="SAM" id="Phobius"/>
    </source>
</evidence>
<name>A0AAE9A127_CAEBR</name>
<dbReference type="InterPro" id="IPR017452">
    <property type="entry name" value="GPCR_Rhodpsn_7TM"/>
</dbReference>
<gene>
    <name evidence="7" type="ORF">L3Y34_006937</name>
</gene>
<keyword evidence="3 5" id="KW-1133">Transmembrane helix</keyword>
<dbReference type="PANTHER" id="PTHR47321">
    <property type="entry name" value="SERPENTINE RECEPTOR, CLASS W"/>
    <property type="match status" value="1"/>
</dbReference>
<feature type="transmembrane region" description="Helical" evidence="5">
    <location>
        <begin position="178"/>
        <end position="198"/>
    </location>
</feature>
<dbReference type="EMBL" id="CP090895">
    <property type="protein sequence ID" value="ULT87457.1"/>
    <property type="molecule type" value="Genomic_DNA"/>
</dbReference>
<evidence type="ECO:0000256" key="1">
    <source>
        <dbReference type="ARBA" id="ARBA00004370"/>
    </source>
</evidence>
<dbReference type="AlphaFoldDB" id="A0AAE9A127"/>
<feature type="transmembrane region" description="Helical" evidence="5">
    <location>
        <begin position="148"/>
        <end position="166"/>
    </location>
</feature>
<proteinExistence type="predicted"/>
<dbReference type="Proteomes" id="UP000827892">
    <property type="component" value="Chromosome V"/>
</dbReference>
<keyword evidence="4 5" id="KW-0472">Membrane</keyword>